<dbReference type="Proteomes" id="UP000001402">
    <property type="component" value="Chromosome"/>
</dbReference>
<protein>
    <submittedName>
        <fullName evidence="4">Transposase IS116/IS110/IS902 family protein</fullName>
    </submittedName>
</protein>
<sequence length="327" mass="35430">MTIALPLTVAAGVDAGQRFLDVALAPSGQTFRMPNLAEGIAEIIARLERSGVRRVVLEAIGPYAEPLIKALSVAGFEVGIVNPRRIKAFREAEGGRAKTDRLDARLIARFALTMPETLRPLPTDTQLELKALSLRRRQLTEMIAMEKTRMKQVCGTLLLDSHRAAIAALSAQCQAIEAELARRIGDDAELRRVLHILKSIPGIGERVATLLITDLPELGQRDRKAIASLAGLAPTSANPAQRRLAPPSPADVPAFAPRSTWPPWSPPATTPSSATTTTPFACKENPERSRSSQSHENCSSQPTHSSKPTRHIKVRPLTHKTVAGFAR</sequence>
<feature type="compositionally biased region" description="Basic residues" evidence="1">
    <location>
        <begin position="307"/>
        <end position="318"/>
    </location>
</feature>
<dbReference type="Pfam" id="PF02371">
    <property type="entry name" value="Transposase_20"/>
    <property type="match status" value="1"/>
</dbReference>
<feature type="region of interest" description="Disordered" evidence="1">
    <location>
        <begin position="235"/>
        <end position="327"/>
    </location>
</feature>
<evidence type="ECO:0000259" key="2">
    <source>
        <dbReference type="Pfam" id="PF01548"/>
    </source>
</evidence>
<accession>E6VGY0</accession>
<dbReference type="HOGENOM" id="CLU_849610_0_0_5"/>
<dbReference type="PANTHER" id="PTHR33055">
    <property type="entry name" value="TRANSPOSASE FOR INSERTION SEQUENCE ELEMENT IS1111A"/>
    <property type="match status" value="1"/>
</dbReference>
<evidence type="ECO:0000259" key="3">
    <source>
        <dbReference type="Pfam" id="PF02371"/>
    </source>
</evidence>
<dbReference type="EMBL" id="CP002418">
    <property type="protein sequence ID" value="ADU45377.1"/>
    <property type="molecule type" value="Genomic_DNA"/>
</dbReference>
<dbReference type="KEGG" id="rpx:Rpdx1_3812"/>
<dbReference type="GO" id="GO:0003677">
    <property type="term" value="F:DNA binding"/>
    <property type="evidence" value="ECO:0007669"/>
    <property type="project" value="InterPro"/>
</dbReference>
<organism evidence="4 5">
    <name type="scientific">Rhodopseudomonas palustris (strain DX-1)</name>
    <dbReference type="NCBI Taxonomy" id="652103"/>
    <lineage>
        <taxon>Bacteria</taxon>
        <taxon>Pseudomonadati</taxon>
        <taxon>Pseudomonadota</taxon>
        <taxon>Alphaproteobacteria</taxon>
        <taxon>Hyphomicrobiales</taxon>
        <taxon>Nitrobacteraceae</taxon>
        <taxon>Rhodopseudomonas</taxon>
    </lineage>
</organism>
<feature type="compositionally biased region" description="Polar residues" evidence="1">
    <location>
        <begin position="291"/>
        <end position="306"/>
    </location>
</feature>
<feature type="domain" description="Transposase IS116/IS110/IS902 C-terminal" evidence="3">
    <location>
        <begin position="195"/>
        <end position="237"/>
    </location>
</feature>
<evidence type="ECO:0000313" key="5">
    <source>
        <dbReference type="Proteomes" id="UP000001402"/>
    </source>
</evidence>
<dbReference type="InterPro" id="IPR002525">
    <property type="entry name" value="Transp_IS110-like_N"/>
</dbReference>
<dbReference type="Pfam" id="PF01548">
    <property type="entry name" value="DEDD_Tnp_IS110"/>
    <property type="match status" value="1"/>
</dbReference>
<dbReference type="InterPro" id="IPR047650">
    <property type="entry name" value="Transpos_IS110"/>
</dbReference>
<gene>
    <name evidence="4" type="ordered locus">Rpdx1_3812</name>
</gene>
<evidence type="ECO:0000256" key="1">
    <source>
        <dbReference type="SAM" id="MobiDB-lite"/>
    </source>
</evidence>
<feature type="domain" description="Transposase IS110-like N-terminal" evidence="2">
    <location>
        <begin position="11"/>
        <end position="153"/>
    </location>
</feature>
<feature type="compositionally biased region" description="Low complexity" evidence="1">
    <location>
        <begin position="270"/>
        <end position="279"/>
    </location>
</feature>
<proteinExistence type="predicted"/>
<evidence type="ECO:0000313" key="4">
    <source>
        <dbReference type="EMBL" id="ADU45377.1"/>
    </source>
</evidence>
<dbReference type="AlphaFoldDB" id="E6VGY0"/>
<reference evidence="4" key="1">
    <citation type="submission" date="2010-12" db="EMBL/GenBank/DDBJ databases">
        <title>Complete sequence of Rhodopseudomonas palustris DX-1.</title>
        <authorList>
            <consortium name="US DOE Joint Genome Institute"/>
            <person name="Lucas S."/>
            <person name="Copeland A."/>
            <person name="Lapidus A."/>
            <person name="Cheng J.-F."/>
            <person name="Goodwin L."/>
            <person name="Pitluck S."/>
            <person name="Misra M."/>
            <person name="Chertkov O."/>
            <person name="Detter J.C."/>
            <person name="Han C."/>
            <person name="Tapia R."/>
            <person name="Land M."/>
            <person name="Hauser L."/>
            <person name="Kyrpides N."/>
            <person name="Ivanova N."/>
            <person name="Ovchinnikova G."/>
            <person name="Logan B."/>
            <person name="Oda Y."/>
            <person name="Harwood C."/>
            <person name="Woyke T."/>
        </authorList>
    </citation>
    <scope>NUCLEOTIDE SEQUENCE [LARGE SCALE GENOMIC DNA]</scope>
    <source>
        <strain evidence="4">DX-1</strain>
    </source>
</reference>
<dbReference type="GO" id="GO:0006313">
    <property type="term" value="P:DNA transposition"/>
    <property type="evidence" value="ECO:0007669"/>
    <property type="project" value="InterPro"/>
</dbReference>
<dbReference type="InterPro" id="IPR003346">
    <property type="entry name" value="Transposase_20"/>
</dbReference>
<name>E6VGY0_RHOPX</name>
<dbReference type="GO" id="GO:0004803">
    <property type="term" value="F:transposase activity"/>
    <property type="evidence" value="ECO:0007669"/>
    <property type="project" value="InterPro"/>
</dbReference>
<dbReference type="eggNOG" id="COG3547">
    <property type="taxonomic scope" value="Bacteria"/>
</dbReference>
<dbReference type="PANTHER" id="PTHR33055:SF13">
    <property type="entry name" value="TRANSPOSASE"/>
    <property type="match status" value="1"/>
</dbReference>